<protein>
    <submittedName>
        <fullName evidence="1">Uncharacterized protein</fullName>
    </submittedName>
</protein>
<name>A0A1Q8I2X1_9ACTO</name>
<gene>
    <name evidence="2" type="ORF">BKH30_06845</name>
    <name evidence="1" type="ORF">BKH32_03195</name>
</gene>
<proteinExistence type="predicted"/>
<dbReference type="Proteomes" id="UP000185736">
    <property type="component" value="Unassembled WGS sequence"/>
</dbReference>
<reference evidence="3 4" key="1">
    <citation type="submission" date="2016-12" db="EMBL/GenBank/DDBJ databases">
        <title>Genomic comparison of strains in the 'Actinomyces naeslundii' group.</title>
        <authorList>
            <person name="Mughal S.R."/>
            <person name="Do T."/>
            <person name="Gilbert S.C."/>
            <person name="Witherden E.A."/>
            <person name="Didelot X."/>
            <person name="Beighton D."/>
        </authorList>
    </citation>
    <scope>NUCLEOTIDE SEQUENCE [LARGE SCALE GENOMIC DNA]</scope>
    <source>
        <strain evidence="2 4">S24V</strain>
        <strain evidence="1 3">S64C</strain>
    </source>
</reference>
<comment type="caution">
    <text evidence="1">The sequence shown here is derived from an EMBL/GenBank/DDBJ whole genome shotgun (WGS) entry which is preliminary data.</text>
</comment>
<dbReference type="EMBL" id="MSGO01000010">
    <property type="protein sequence ID" value="OLL15407.1"/>
    <property type="molecule type" value="Genomic_DNA"/>
</dbReference>
<sequence length="86" mass="9782">MWEARPFATTTLRQAFKDEILTASPEDQEVLIADYTDITDRGQFIAQGWPHMEGADNREARTAVGEVIDIANAIRTAWARKFEQLD</sequence>
<organism evidence="1 3">
    <name type="scientific">Actinomyces oris</name>
    <dbReference type="NCBI Taxonomy" id="544580"/>
    <lineage>
        <taxon>Bacteria</taxon>
        <taxon>Bacillati</taxon>
        <taxon>Actinomycetota</taxon>
        <taxon>Actinomycetes</taxon>
        <taxon>Actinomycetales</taxon>
        <taxon>Actinomycetaceae</taxon>
        <taxon>Actinomyces</taxon>
    </lineage>
</organism>
<dbReference type="EMBL" id="MSKI01000069">
    <property type="protein sequence ID" value="OLO52317.1"/>
    <property type="molecule type" value="Genomic_DNA"/>
</dbReference>
<dbReference type="AlphaFoldDB" id="A0A1Q8I2X1"/>
<accession>A0A1Q8I2X1</accession>
<evidence type="ECO:0000313" key="3">
    <source>
        <dbReference type="Proteomes" id="UP000185736"/>
    </source>
</evidence>
<dbReference type="Proteomes" id="UP000186855">
    <property type="component" value="Unassembled WGS sequence"/>
</dbReference>
<evidence type="ECO:0000313" key="2">
    <source>
        <dbReference type="EMBL" id="OLO52317.1"/>
    </source>
</evidence>
<evidence type="ECO:0000313" key="1">
    <source>
        <dbReference type="EMBL" id="OLL15407.1"/>
    </source>
</evidence>
<evidence type="ECO:0000313" key="4">
    <source>
        <dbReference type="Proteomes" id="UP000186855"/>
    </source>
</evidence>